<evidence type="ECO:0000256" key="2">
    <source>
        <dbReference type="ARBA" id="ARBA00023002"/>
    </source>
</evidence>
<dbReference type="SUPFAM" id="SSF51735">
    <property type="entry name" value="NAD(P)-binding Rossmann-fold domains"/>
    <property type="match status" value="1"/>
</dbReference>
<dbReference type="PANTHER" id="PTHR47706:SF1">
    <property type="entry name" value="CIPA-LIKE, PUTATIVE (AFU_ORTHOLOGUE AFUA_1G12460)-RELATED"/>
    <property type="match status" value="1"/>
</dbReference>
<dbReference type="Proteomes" id="UP000295083">
    <property type="component" value="Unassembled WGS sequence"/>
</dbReference>
<dbReference type="AlphaFoldDB" id="A0A4R8PWY9"/>
<dbReference type="EMBL" id="QAPG01003791">
    <property type="protein sequence ID" value="TDZ27474.1"/>
    <property type="molecule type" value="Genomic_DNA"/>
</dbReference>
<dbReference type="Pfam" id="PF05368">
    <property type="entry name" value="NmrA"/>
    <property type="match status" value="1"/>
</dbReference>
<name>A0A4R8PWY9_9PEZI</name>
<gene>
    <name evidence="4" type="ORF">C8035_v010399</name>
</gene>
<evidence type="ECO:0000313" key="4">
    <source>
        <dbReference type="EMBL" id="TDZ27474.1"/>
    </source>
</evidence>
<dbReference type="Gene3D" id="3.40.50.720">
    <property type="entry name" value="NAD(P)-binding Rossmann-like Domain"/>
    <property type="match status" value="1"/>
</dbReference>
<organism evidence="4 5">
    <name type="scientific">Colletotrichum spinosum</name>
    <dbReference type="NCBI Taxonomy" id="1347390"/>
    <lineage>
        <taxon>Eukaryota</taxon>
        <taxon>Fungi</taxon>
        <taxon>Dikarya</taxon>
        <taxon>Ascomycota</taxon>
        <taxon>Pezizomycotina</taxon>
        <taxon>Sordariomycetes</taxon>
        <taxon>Hypocreomycetidae</taxon>
        <taxon>Glomerellales</taxon>
        <taxon>Glomerellaceae</taxon>
        <taxon>Colletotrichum</taxon>
        <taxon>Colletotrichum orbiculare species complex</taxon>
    </lineage>
</organism>
<dbReference type="InterPro" id="IPR008030">
    <property type="entry name" value="NmrA-like"/>
</dbReference>
<evidence type="ECO:0000256" key="1">
    <source>
        <dbReference type="ARBA" id="ARBA00022857"/>
    </source>
</evidence>
<keyword evidence="5" id="KW-1185">Reference proteome</keyword>
<sequence length="322" mass="35002">MPGLATTDIHKVALVGKGYVGGYVYDKLVDAGFDVTVLSRSNPDNSASIRVVDYESTKSLTQALEGQDAVVSTISMAGWPHQYKLIDAAVAAGTVKHFIPSDFTALSANPQVAHLPYYRDAVAVQKYLRTKAEGAGMKWTVVQTGPIIGCVLNGAYAYNFKDRTALLVGRESNSAHKVSMTRGYTIGKAVVSIFGKTKELESGPIYIHDVVTSEQDILRIAEDKSGTKWSVSHADAERKLKEALGMFEAAGENPPPIFATFLVIHYTIFGGKYQTKWDGEGNKALGIPILATEEWEDLIAQRVRNEPIDGGLPWNSAPKPRK</sequence>
<feature type="domain" description="NmrA-like" evidence="3">
    <location>
        <begin position="17"/>
        <end position="237"/>
    </location>
</feature>
<reference evidence="4 5" key="1">
    <citation type="submission" date="2018-11" db="EMBL/GenBank/DDBJ databases">
        <title>Genome sequence and assembly of Colletotrichum spinosum.</title>
        <authorList>
            <person name="Gan P."/>
            <person name="Shirasu K."/>
        </authorList>
    </citation>
    <scope>NUCLEOTIDE SEQUENCE [LARGE SCALE GENOMIC DNA]</scope>
    <source>
        <strain evidence="4 5">CBS 515.97</strain>
    </source>
</reference>
<dbReference type="PANTHER" id="PTHR47706">
    <property type="entry name" value="NMRA-LIKE FAMILY PROTEIN"/>
    <property type="match status" value="1"/>
</dbReference>
<evidence type="ECO:0000313" key="5">
    <source>
        <dbReference type="Proteomes" id="UP000295083"/>
    </source>
</evidence>
<proteinExistence type="predicted"/>
<keyword evidence="2" id="KW-0560">Oxidoreductase</keyword>
<keyword evidence="1" id="KW-0521">NADP</keyword>
<dbReference type="GO" id="GO:0016491">
    <property type="term" value="F:oxidoreductase activity"/>
    <property type="evidence" value="ECO:0007669"/>
    <property type="project" value="UniProtKB-KW"/>
</dbReference>
<accession>A0A4R8PWY9</accession>
<comment type="caution">
    <text evidence="4">The sequence shown here is derived from an EMBL/GenBank/DDBJ whole genome shotgun (WGS) entry which is preliminary data.</text>
</comment>
<protein>
    <submittedName>
        <fullName evidence="4">Isoflavone reductase-like protein PCBER1</fullName>
    </submittedName>
</protein>
<dbReference type="InterPro" id="IPR036291">
    <property type="entry name" value="NAD(P)-bd_dom_sf"/>
</dbReference>
<evidence type="ECO:0000259" key="3">
    <source>
        <dbReference type="Pfam" id="PF05368"/>
    </source>
</evidence>
<dbReference type="InterPro" id="IPR051609">
    <property type="entry name" value="NmrA/Isoflavone_reductase-like"/>
</dbReference>